<dbReference type="InterPro" id="IPR023393">
    <property type="entry name" value="START-like_dom_sf"/>
</dbReference>
<proteinExistence type="predicted"/>
<dbReference type="EMBL" id="AVPJ01000008">
    <property type="protein sequence ID" value="KGN32130.1"/>
    <property type="molecule type" value="Genomic_DNA"/>
</dbReference>
<dbReference type="SUPFAM" id="SSF55961">
    <property type="entry name" value="Bet v1-like"/>
    <property type="match status" value="1"/>
</dbReference>
<dbReference type="PANTHER" id="PTHR36166:SF1">
    <property type="entry name" value="SRPBCC DOMAIN-CONTAINING PROTEIN"/>
    <property type="match status" value="1"/>
</dbReference>
<organism evidence="1 2">
    <name type="scientific">Knoellia sinensis KCTC 19936</name>
    <dbReference type="NCBI Taxonomy" id="1385520"/>
    <lineage>
        <taxon>Bacteria</taxon>
        <taxon>Bacillati</taxon>
        <taxon>Actinomycetota</taxon>
        <taxon>Actinomycetes</taxon>
        <taxon>Micrococcales</taxon>
        <taxon>Intrasporangiaceae</taxon>
        <taxon>Knoellia</taxon>
    </lineage>
</organism>
<evidence type="ECO:0000313" key="1">
    <source>
        <dbReference type="EMBL" id="KGN32130.1"/>
    </source>
</evidence>
<name>A0A0A0J453_9MICO</name>
<dbReference type="Gene3D" id="3.30.530.20">
    <property type="match status" value="1"/>
</dbReference>
<dbReference type="eggNOG" id="COG4891">
    <property type="taxonomic scope" value="Bacteria"/>
</dbReference>
<gene>
    <name evidence="1" type="ORF">N802_11140</name>
</gene>
<protein>
    <recommendedName>
        <fullName evidence="3">Polyketide cyclase</fullName>
    </recommendedName>
</protein>
<accession>A0A0A0J453</accession>
<keyword evidence="2" id="KW-1185">Reference proteome</keyword>
<dbReference type="Proteomes" id="UP000030002">
    <property type="component" value="Unassembled WGS sequence"/>
</dbReference>
<dbReference type="PANTHER" id="PTHR36166">
    <property type="entry name" value="CHROMOSOME 9, WHOLE GENOME SHOTGUN SEQUENCE"/>
    <property type="match status" value="1"/>
</dbReference>
<dbReference type="AlphaFoldDB" id="A0A0A0J453"/>
<dbReference type="Pfam" id="PF10604">
    <property type="entry name" value="Polyketide_cyc2"/>
    <property type="match status" value="1"/>
</dbReference>
<evidence type="ECO:0000313" key="2">
    <source>
        <dbReference type="Proteomes" id="UP000030002"/>
    </source>
</evidence>
<evidence type="ECO:0008006" key="3">
    <source>
        <dbReference type="Google" id="ProtNLM"/>
    </source>
</evidence>
<dbReference type="RefSeq" id="WP_211254398.1">
    <property type="nucleotide sequence ID" value="NZ_AVPJ01000008.1"/>
</dbReference>
<dbReference type="CDD" id="cd07822">
    <property type="entry name" value="SRPBCC_4"/>
    <property type="match status" value="1"/>
</dbReference>
<reference evidence="1 2" key="1">
    <citation type="submission" date="2013-08" db="EMBL/GenBank/DDBJ databases">
        <title>The genome sequence of Knoellia sinensis.</title>
        <authorList>
            <person name="Zhu W."/>
            <person name="Wang G."/>
        </authorList>
    </citation>
    <scope>NUCLEOTIDE SEQUENCE [LARGE SCALE GENOMIC DNA]</scope>
    <source>
        <strain evidence="1 2">KCTC 19936</strain>
    </source>
</reference>
<dbReference type="InterPro" id="IPR019587">
    <property type="entry name" value="Polyketide_cyclase/dehydratase"/>
</dbReference>
<dbReference type="STRING" id="1385520.N802_11140"/>
<comment type="caution">
    <text evidence="1">The sequence shown here is derived from an EMBL/GenBank/DDBJ whole genome shotgun (WGS) entry which is preliminary data.</text>
</comment>
<sequence>MKTMLITLAATIALLAIAAIALHREQRLERTVDIAAPPEKVWEALTDFTAYGEWNPFIRELSGTPEAGQKLTARIHPAGGKAMTFTPTVLAAEPGRELRWLGRVFVPRLLDGEHSFVIEPTATGSRLTHAEEFRGVLVPLVGSALDVGDDFDAMNAALKERVEASVSIAR</sequence>